<comment type="caution">
    <text evidence="3">The sequence shown here is derived from an EMBL/GenBank/DDBJ whole genome shotgun (WGS) entry which is preliminary data.</text>
</comment>
<keyword evidence="2" id="KW-0812">Transmembrane</keyword>
<evidence type="ECO:0000256" key="2">
    <source>
        <dbReference type="SAM" id="Phobius"/>
    </source>
</evidence>
<organism evidence="3 4">
    <name type="scientific">Claviceps pusilla</name>
    <dbReference type="NCBI Taxonomy" id="123648"/>
    <lineage>
        <taxon>Eukaryota</taxon>
        <taxon>Fungi</taxon>
        <taxon>Dikarya</taxon>
        <taxon>Ascomycota</taxon>
        <taxon>Pezizomycotina</taxon>
        <taxon>Sordariomycetes</taxon>
        <taxon>Hypocreomycetidae</taxon>
        <taxon>Hypocreales</taxon>
        <taxon>Clavicipitaceae</taxon>
        <taxon>Claviceps</taxon>
    </lineage>
</organism>
<accession>A0A9P7SX50</accession>
<feature type="compositionally biased region" description="Pro residues" evidence="1">
    <location>
        <begin position="653"/>
        <end position="667"/>
    </location>
</feature>
<protein>
    <submittedName>
        <fullName evidence="3">Uncharacterized protein</fullName>
    </submittedName>
</protein>
<feature type="compositionally biased region" description="Low complexity" evidence="1">
    <location>
        <begin position="219"/>
        <end position="228"/>
    </location>
</feature>
<feature type="compositionally biased region" description="Pro residues" evidence="1">
    <location>
        <begin position="448"/>
        <end position="471"/>
    </location>
</feature>
<evidence type="ECO:0000313" key="4">
    <source>
        <dbReference type="Proteomes" id="UP000748025"/>
    </source>
</evidence>
<feature type="compositionally biased region" description="Low complexity" evidence="1">
    <location>
        <begin position="472"/>
        <end position="491"/>
    </location>
</feature>
<proteinExistence type="predicted"/>
<feature type="compositionally biased region" description="Low complexity" evidence="1">
    <location>
        <begin position="536"/>
        <end position="547"/>
    </location>
</feature>
<feature type="compositionally biased region" description="Low complexity" evidence="1">
    <location>
        <begin position="194"/>
        <end position="210"/>
    </location>
</feature>
<feature type="compositionally biased region" description="Polar residues" evidence="1">
    <location>
        <begin position="492"/>
        <end position="501"/>
    </location>
</feature>
<dbReference type="EMBL" id="SRPW01000973">
    <property type="protein sequence ID" value="KAG6010061.1"/>
    <property type="molecule type" value="Genomic_DNA"/>
</dbReference>
<evidence type="ECO:0000256" key="1">
    <source>
        <dbReference type="SAM" id="MobiDB-lite"/>
    </source>
</evidence>
<dbReference type="AlphaFoldDB" id="A0A9P7SX50"/>
<feature type="compositionally biased region" description="Polar residues" evidence="1">
    <location>
        <begin position="146"/>
        <end position="159"/>
    </location>
</feature>
<dbReference type="Proteomes" id="UP000748025">
    <property type="component" value="Unassembled WGS sequence"/>
</dbReference>
<feature type="compositionally biased region" description="Low complexity" evidence="1">
    <location>
        <begin position="421"/>
        <end position="447"/>
    </location>
</feature>
<reference evidence="3" key="1">
    <citation type="journal article" date="2020" name="bioRxiv">
        <title>Whole genome comparisons of ergot fungi reveals the divergence and evolution of species within the genus Claviceps are the result of varying mechanisms driving genome evolution and host range expansion.</title>
        <authorList>
            <person name="Wyka S.A."/>
            <person name="Mondo S.J."/>
            <person name="Liu M."/>
            <person name="Dettman J."/>
            <person name="Nalam V."/>
            <person name="Broders K.D."/>
        </authorList>
    </citation>
    <scope>NUCLEOTIDE SEQUENCE</scope>
    <source>
        <strain evidence="3">CCC 602</strain>
    </source>
</reference>
<feature type="region of interest" description="Disordered" evidence="1">
    <location>
        <begin position="193"/>
        <end position="282"/>
    </location>
</feature>
<feature type="region of interest" description="Disordered" evidence="1">
    <location>
        <begin position="400"/>
        <end position="712"/>
    </location>
</feature>
<dbReference type="OrthoDB" id="4961425at2759"/>
<feature type="region of interest" description="Disordered" evidence="1">
    <location>
        <begin position="135"/>
        <end position="159"/>
    </location>
</feature>
<feature type="compositionally biased region" description="Polar residues" evidence="1">
    <location>
        <begin position="669"/>
        <end position="683"/>
    </location>
</feature>
<keyword evidence="4" id="KW-1185">Reference proteome</keyword>
<feature type="transmembrane region" description="Helical" evidence="2">
    <location>
        <begin position="369"/>
        <end position="393"/>
    </location>
</feature>
<sequence>MAAAAAEIDENGIRAIRDIATVEHEALDNQVSVDSGVGIGCHGFQRSRLGERGRVSGCDTVIATASANTVTTASSTETETETTTATATATAIATATPTSAAVPGLEYGSVSSSSIIARNRTNGFHGQEQHLSFACSSSSALKSRPTRTSPSPETNITSTSKSCIQSGLCSLRRCSQGHRCKYPLAASNHQVARSNASTNINNSNITHSSTPGRETTPASSSSLSSSPSQQVRVAAGSGDGQDVIHGGMGSSSPCNPGVPKPTSVRLSTHGTDDTVSSTVSSNIAPCAPTLDVTKARRAPSPAPSLSSSGTINRASKTTDTISQGLAYTAIRDPSLGDNLQSQGLNSLETAPASSSSPAASRGNLLPTSIIITITLAIVAGLAVLAVALFCLYLRRKRRRSGPLGSAGHWDDDTKSKKAHKAPLAVSARPPLSPLSPLSPVSPLSPSFSPSPAPSPSPAARPPARPPAPPSEASPSFGRSASAGMSMSMSKSPNASPHNGTLSPPPRLKERKFHNSTKSDSSIQLVKRYTHTRWGKPSSLPILSPSSSTTQPVEAQPASYQPVAGAADDRFRNARGHMPARHAGSSHLGPNHLPKRPSPITIVPPPRHLRSGATTPSAFSIHAPTHDRNGSLTSIPRTPRQVDIPVQVMGLESPGPPPDRALPSPPLQPWQVNPLSPPAQTQMDSLRPEEIGLAIGSPSHPDANTGEKRPPWV</sequence>
<keyword evidence="2" id="KW-1133">Transmembrane helix</keyword>
<evidence type="ECO:0000313" key="3">
    <source>
        <dbReference type="EMBL" id="KAG6010061.1"/>
    </source>
</evidence>
<name>A0A9P7SX50_9HYPO</name>
<keyword evidence="2" id="KW-0472">Membrane</keyword>
<gene>
    <name evidence="3" type="ORF">E4U43_008650</name>
</gene>